<feature type="transmembrane region" description="Helical" evidence="1">
    <location>
        <begin position="12"/>
        <end position="31"/>
    </location>
</feature>
<proteinExistence type="predicted"/>
<keyword evidence="1" id="KW-1133">Transmembrane helix</keyword>
<protein>
    <submittedName>
        <fullName evidence="2">Uncharacterized protein</fullName>
    </submittedName>
</protein>
<keyword evidence="1" id="KW-0472">Membrane</keyword>
<accession>A0A517U618</accession>
<dbReference type="EMBL" id="CP036339">
    <property type="protein sequence ID" value="QDT76010.1"/>
    <property type="molecule type" value="Genomic_DNA"/>
</dbReference>
<organism evidence="2 3">
    <name type="scientific">Lacipirellula limnantheis</name>
    <dbReference type="NCBI Taxonomy" id="2528024"/>
    <lineage>
        <taxon>Bacteria</taxon>
        <taxon>Pseudomonadati</taxon>
        <taxon>Planctomycetota</taxon>
        <taxon>Planctomycetia</taxon>
        <taxon>Pirellulales</taxon>
        <taxon>Lacipirellulaceae</taxon>
        <taxon>Lacipirellula</taxon>
    </lineage>
</organism>
<gene>
    <name evidence="2" type="ORF">I41_52550</name>
</gene>
<dbReference type="OrthoDB" id="301673at2"/>
<name>A0A517U618_9BACT</name>
<keyword evidence="3" id="KW-1185">Reference proteome</keyword>
<keyword evidence="1" id="KW-0812">Transmembrane</keyword>
<dbReference type="Proteomes" id="UP000317909">
    <property type="component" value="Chromosome"/>
</dbReference>
<dbReference type="RefSeq" id="WP_145435765.1">
    <property type="nucleotide sequence ID" value="NZ_CP036339.1"/>
</dbReference>
<dbReference type="KEGG" id="llh:I41_52550"/>
<dbReference type="AlphaFoldDB" id="A0A517U618"/>
<reference evidence="2 3" key="1">
    <citation type="submission" date="2019-02" db="EMBL/GenBank/DDBJ databases">
        <title>Deep-cultivation of Planctomycetes and their phenomic and genomic characterization uncovers novel biology.</title>
        <authorList>
            <person name="Wiegand S."/>
            <person name="Jogler M."/>
            <person name="Boedeker C."/>
            <person name="Pinto D."/>
            <person name="Vollmers J."/>
            <person name="Rivas-Marin E."/>
            <person name="Kohn T."/>
            <person name="Peeters S.H."/>
            <person name="Heuer A."/>
            <person name="Rast P."/>
            <person name="Oberbeckmann S."/>
            <person name="Bunk B."/>
            <person name="Jeske O."/>
            <person name="Meyerdierks A."/>
            <person name="Storesund J.E."/>
            <person name="Kallscheuer N."/>
            <person name="Luecker S."/>
            <person name="Lage O.M."/>
            <person name="Pohl T."/>
            <person name="Merkel B.J."/>
            <person name="Hornburger P."/>
            <person name="Mueller R.-W."/>
            <person name="Bruemmer F."/>
            <person name="Labrenz M."/>
            <person name="Spormann A.M."/>
            <person name="Op den Camp H."/>
            <person name="Overmann J."/>
            <person name="Amann R."/>
            <person name="Jetten M.S.M."/>
            <person name="Mascher T."/>
            <person name="Medema M.H."/>
            <person name="Devos D.P."/>
            <person name="Kaster A.-K."/>
            <person name="Ovreas L."/>
            <person name="Rohde M."/>
            <person name="Galperin M.Y."/>
            <person name="Jogler C."/>
        </authorList>
    </citation>
    <scope>NUCLEOTIDE SEQUENCE [LARGE SCALE GENOMIC DNA]</scope>
    <source>
        <strain evidence="2 3">I41</strain>
    </source>
</reference>
<evidence type="ECO:0000256" key="1">
    <source>
        <dbReference type="SAM" id="Phobius"/>
    </source>
</evidence>
<sequence>MRFHSFIRFRYSLRALLVVMTLLALFFWYHIDWIKQRRASLAQENIKSFGQSPNDAQPSAPGLLWLFGEPGYGNITVENGDGSVDVEQLQNLFPESGMMVFGDNDFFPQVLKPKLKR</sequence>
<evidence type="ECO:0000313" key="3">
    <source>
        <dbReference type="Proteomes" id="UP000317909"/>
    </source>
</evidence>
<evidence type="ECO:0000313" key="2">
    <source>
        <dbReference type="EMBL" id="QDT76010.1"/>
    </source>
</evidence>